<feature type="compositionally biased region" description="Basic and acidic residues" evidence="1">
    <location>
        <begin position="777"/>
        <end position="793"/>
    </location>
</feature>
<accession>L7VWW3</accession>
<evidence type="ECO:0000256" key="1">
    <source>
        <dbReference type="SAM" id="MobiDB-lite"/>
    </source>
</evidence>
<dbReference type="AlphaFoldDB" id="L7VWW3"/>
<name>L7VWW3_9BACT</name>
<evidence type="ECO:0000313" key="2">
    <source>
        <dbReference type="EMBL" id="AGC71851.1"/>
    </source>
</evidence>
<organism evidence="2">
    <name type="scientific">uncultured bacterium A1Q1_fos_2140</name>
    <dbReference type="NCBI Taxonomy" id="1256565"/>
    <lineage>
        <taxon>Bacteria</taxon>
        <taxon>environmental samples</taxon>
    </lineage>
</organism>
<dbReference type="EMBL" id="JX649885">
    <property type="protein sequence ID" value="AGC71851.1"/>
    <property type="molecule type" value="Genomic_DNA"/>
</dbReference>
<proteinExistence type="predicted"/>
<reference evidence="2" key="1">
    <citation type="submission" date="2012-09" db="EMBL/GenBank/DDBJ databases">
        <title>Metagenomic Characterization of a Microbial Community in Wastewater Detects High Levels of Antibiotic Resistance.</title>
        <authorList>
            <person name="Abrams M."/>
            <person name="Caldwell A."/>
            <person name="Vandaei E."/>
            <person name="Lee W."/>
            <person name="Perrott J."/>
            <person name="Khan S.Y."/>
            <person name="Ta J."/>
            <person name="Romero D."/>
            <person name="Nguyen V."/>
            <person name="Pourmand N."/>
            <person name="Ouverney C.C."/>
        </authorList>
    </citation>
    <scope>NUCLEOTIDE SEQUENCE</scope>
</reference>
<sequence length="888" mass="101147">MGFCKLKKPMKTHPFELQSSRFPFQGNTQLDADALFFSYMYNPSTDSLSKIYEALKKPAYAQRISALLQLNEHGCESQKALLELILGVKGLQGFADPARIQELMRHLQHCNFNDNHSAFLLLHLAGKIFQAAAGEAVNQKKLNLPFLPFIFDWSASWRDSENEGKKLILQALAEYCFLLSLQANEFHIDLYGDLAGLLFHKLQNRTDEKQELLKIPLVPLNFGINELEAKILSLMHLPHYSSLATLYSEIGMVEEKRKACLKLLVVTLSKHKKQNGMILTRNGCAFLGHSMGDLRQIISTMEELCAITEHLKPQEAYRFLNHLLTLGTTKHGDKLDSKGYSSTFVRKIIKNHGDIKSLLAMLKNWNMQPFRMRLYRRLCENGIISPHIQEILNTTPLEDRQKLLSFSKRIEIDSDSNLEEDTQEGDINHSLEDLLAAIENAPGDQGMMGINQIKNILISRGYKIQILQNIISNLHDLSLVLEHMDNTCVLTLAQYIITDKKHEDSINLAGKLNLSGKTVDDAFLKKIIPTTNDIKTLLGLIHNYNGATHRNTLLNRFGLKHTTRSRHVYNLLTDNPEDARDIQTFACEVQHQERKKIHKIEHSKPATPVALPEPINHSLENLISAIDKLRRSEKITIAQLKNILIAQGYKLSVLQGIIRDVHALSLLLENMDYHCGVMLMQYIITGTQHEVEIDLSKMFTLYDKAVDNAFMKKLIHNAQDIKTFTGLIENMPTVEHRHKLYSRLCRSEHVYNILASNQEDIQRIYAFSLEGFELKSGLENRNPEPVKPAETRGKKTASSSKIASLQPPAKRQKAEDPDDFPQDPPYSRLHFFQPTMQLLPNDDSSMLTDDIEMTPNTSQGFSKINLDNFDFILPDENPFDEAWEGFSL</sequence>
<feature type="region of interest" description="Disordered" evidence="1">
    <location>
        <begin position="777"/>
        <end position="827"/>
    </location>
</feature>
<protein>
    <submittedName>
        <fullName evidence="2">Uncharacterized protein</fullName>
    </submittedName>
</protein>